<reference evidence="2" key="1">
    <citation type="journal article" date="2013" name="Genetics">
        <title>The draft genome and transcriptome of Panagrellus redivivus are shaped by the harsh demands of a free-living lifestyle.</title>
        <authorList>
            <person name="Srinivasan J."/>
            <person name="Dillman A.R."/>
            <person name="Macchietto M.G."/>
            <person name="Heikkinen L."/>
            <person name="Lakso M."/>
            <person name="Fracchia K.M."/>
            <person name="Antoshechkin I."/>
            <person name="Mortazavi A."/>
            <person name="Wong G."/>
            <person name="Sternberg P.W."/>
        </authorList>
    </citation>
    <scope>NUCLEOTIDE SEQUENCE [LARGE SCALE GENOMIC DNA]</scope>
    <source>
        <strain evidence="2">MT8872</strain>
    </source>
</reference>
<protein>
    <submittedName>
        <fullName evidence="3">Methyl-accepting chemotaxis protein</fullName>
    </submittedName>
</protein>
<evidence type="ECO:0000256" key="1">
    <source>
        <dbReference type="SAM" id="Phobius"/>
    </source>
</evidence>
<feature type="transmembrane region" description="Helical" evidence="1">
    <location>
        <begin position="79"/>
        <end position="103"/>
    </location>
</feature>
<keyword evidence="1" id="KW-1133">Transmembrane helix</keyword>
<evidence type="ECO:0000313" key="3">
    <source>
        <dbReference type="WBParaSite" id="Pan_g6350.t1"/>
    </source>
</evidence>
<accession>A0A7E4W4J6</accession>
<proteinExistence type="predicted"/>
<dbReference type="Proteomes" id="UP000492821">
    <property type="component" value="Unassembled WGS sequence"/>
</dbReference>
<evidence type="ECO:0000313" key="2">
    <source>
        <dbReference type="Proteomes" id="UP000492821"/>
    </source>
</evidence>
<name>A0A7E4W4J6_PANRE</name>
<dbReference type="AlphaFoldDB" id="A0A7E4W4J6"/>
<keyword evidence="2" id="KW-1185">Reference proteome</keyword>
<keyword evidence="1" id="KW-0812">Transmembrane</keyword>
<dbReference type="WBParaSite" id="Pan_g6350.t1">
    <property type="protein sequence ID" value="Pan_g6350.t1"/>
    <property type="gene ID" value="Pan_g6350"/>
</dbReference>
<sequence>MILEPQHSATWGLLKEVRDNNFYATYLDGHPKKCPRQVIDGRWKITIVDMTDCPVIVDGAKLVKENADKPKNTNVSMKWVIAICVGVVLLLLVIVIAGIYFYMRFK</sequence>
<organism evidence="2 3">
    <name type="scientific">Panagrellus redivivus</name>
    <name type="common">Microworm</name>
    <dbReference type="NCBI Taxonomy" id="6233"/>
    <lineage>
        <taxon>Eukaryota</taxon>
        <taxon>Metazoa</taxon>
        <taxon>Ecdysozoa</taxon>
        <taxon>Nematoda</taxon>
        <taxon>Chromadorea</taxon>
        <taxon>Rhabditida</taxon>
        <taxon>Tylenchina</taxon>
        <taxon>Panagrolaimomorpha</taxon>
        <taxon>Panagrolaimoidea</taxon>
        <taxon>Panagrolaimidae</taxon>
        <taxon>Panagrellus</taxon>
    </lineage>
</organism>
<reference evidence="3" key="2">
    <citation type="submission" date="2020-10" db="UniProtKB">
        <authorList>
            <consortium name="WormBaseParasite"/>
        </authorList>
    </citation>
    <scope>IDENTIFICATION</scope>
</reference>
<keyword evidence="1" id="KW-0472">Membrane</keyword>